<accession>A0A2Y8ZUJ6</accession>
<sequence length="288" mass="32561">MTESVVVPDDVAREFAHAAAEHLATAAEVRTLHIKGLALDPSLRRDPISNDVDILVDPAGTSALCERLAEAGWVIETDFVSGSPFEHAATWHHPVWGYLDVHRWWPGIEIDPAQAFDLMWAARRPRQFAGAAAAVPALIDQRVILLLNAARAGSHARPQDLDSSWRELTHTQQQQLRARIGQFRAEPAFAVTQGTLEQFRARRSYRLWRAVSQPTSRTAEWYARMYAADGLAGRLRLIGRAVVVNRQHLEVLAGRPLRRRELLAAQWRRVRETGRELSKAARRPERHR</sequence>
<evidence type="ECO:0000313" key="1">
    <source>
        <dbReference type="EMBL" id="SSA34948.1"/>
    </source>
</evidence>
<keyword evidence="2" id="KW-1185">Reference proteome</keyword>
<gene>
    <name evidence="1" type="ORF">SAMN04489750_2280</name>
</gene>
<keyword evidence="1" id="KW-0808">Transferase</keyword>
<organism evidence="1 2">
    <name type="scientific">Branchiibius hedensis</name>
    <dbReference type="NCBI Taxonomy" id="672460"/>
    <lineage>
        <taxon>Bacteria</taxon>
        <taxon>Bacillati</taxon>
        <taxon>Actinomycetota</taxon>
        <taxon>Actinomycetes</taxon>
        <taxon>Micrococcales</taxon>
        <taxon>Dermacoccaceae</taxon>
        <taxon>Branchiibius</taxon>
    </lineage>
</organism>
<dbReference type="AlphaFoldDB" id="A0A2Y8ZUJ6"/>
<proteinExistence type="predicted"/>
<dbReference type="EMBL" id="UESZ01000001">
    <property type="protein sequence ID" value="SSA34948.1"/>
    <property type="molecule type" value="Genomic_DNA"/>
</dbReference>
<dbReference type="RefSeq" id="WP_109685886.1">
    <property type="nucleotide sequence ID" value="NZ_QGDN01000001.1"/>
</dbReference>
<protein>
    <submittedName>
        <fullName evidence="1">Uncharacterized nucleotidyltransferase</fullName>
    </submittedName>
</protein>
<name>A0A2Y8ZUJ6_9MICO</name>
<dbReference type="Proteomes" id="UP000250028">
    <property type="component" value="Unassembled WGS sequence"/>
</dbReference>
<evidence type="ECO:0000313" key="2">
    <source>
        <dbReference type="Proteomes" id="UP000250028"/>
    </source>
</evidence>
<reference evidence="2" key="1">
    <citation type="submission" date="2016-10" db="EMBL/GenBank/DDBJ databases">
        <authorList>
            <person name="Varghese N."/>
            <person name="Submissions S."/>
        </authorList>
    </citation>
    <scope>NUCLEOTIDE SEQUENCE [LARGE SCALE GENOMIC DNA]</scope>
    <source>
        <strain evidence="2">DSM 22951</strain>
    </source>
</reference>
<dbReference type="GO" id="GO:0016740">
    <property type="term" value="F:transferase activity"/>
    <property type="evidence" value="ECO:0007669"/>
    <property type="project" value="UniProtKB-KW"/>
</dbReference>
<dbReference type="OrthoDB" id="3782133at2"/>